<reference evidence="3 4" key="1">
    <citation type="submission" date="2017-05" db="EMBL/GenBank/DDBJ databases">
        <title>PacBio assembly of a Plasmodium knowlesi genome sequence with Hi-C correction and manual annotation of the SICAvar gene family.</title>
        <authorList>
            <person name="Lapp S.A."/>
            <person name="Geraldo J.A."/>
            <person name="Chien J.-T."/>
            <person name="Ay F."/>
            <person name="Pakala S.B."/>
            <person name="Batugedara G."/>
            <person name="Humphrey J.C."/>
            <person name="Debarry J.D."/>
            <person name="Le Roch K.G."/>
            <person name="Galinski M.R."/>
            <person name="Kissinger J.C."/>
        </authorList>
    </citation>
    <scope>NUCLEOTIDE SEQUENCE [LARGE SCALE GENOMIC DNA]</scope>
    <source>
        <strain evidence="4">Malayan Strain Pk1 (A+)</strain>
    </source>
</reference>
<dbReference type="InterPro" id="IPR008780">
    <property type="entry name" value="Plasmodium_Vir"/>
</dbReference>
<evidence type="ECO:0000313" key="4">
    <source>
        <dbReference type="Proteomes" id="UP000195012"/>
    </source>
</evidence>
<organism evidence="3 4">
    <name type="scientific">Plasmodium knowlesi</name>
    <dbReference type="NCBI Taxonomy" id="5850"/>
    <lineage>
        <taxon>Eukaryota</taxon>
        <taxon>Sar</taxon>
        <taxon>Alveolata</taxon>
        <taxon>Apicomplexa</taxon>
        <taxon>Aconoidasida</taxon>
        <taxon>Haemosporida</taxon>
        <taxon>Plasmodiidae</taxon>
        <taxon>Plasmodium</taxon>
        <taxon>Plasmodium (Plasmodium)</taxon>
    </lineage>
</organism>
<dbReference type="OrthoDB" id="383226at2759"/>
<accession>A0A1Y3DUF1</accession>
<dbReference type="AlphaFoldDB" id="A0A1Y3DUF1"/>
<keyword evidence="2" id="KW-0812">Transmembrane</keyword>
<dbReference type="VEuPathDB" id="PlasmoDB:PKNH_0618700"/>
<keyword evidence="2" id="KW-1133">Transmembrane helix</keyword>
<dbReference type="EMBL" id="NETL01000017">
    <property type="protein sequence ID" value="OTN68333.1"/>
    <property type="molecule type" value="Genomic_DNA"/>
</dbReference>
<dbReference type="VEuPathDB" id="PlasmoDB:PKNOH_S03333600"/>
<gene>
    <name evidence="3" type="ORF">PKNOH_S03333600</name>
</gene>
<dbReference type="VEuPathDB" id="PlasmoDB:PKA1H_060024000"/>
<feature type="compositionally biased region" description="Basic residues" evidence="1">
    <location>
        <begin position="279"/>
        <end position="289"/>
    </location>
</feature>
<comment type="caution">
    <text evidence="3">The sequence shown here is derived from an EMBL/GenBank/DDBJ whole genome shotgun (WGS) entry which is preliminary data.</text>
</comment>
<feature type="region of interest" description="Disordered" evidence="1">
    <location>
        <begin position="274"/>
        <end position="298"/>
    </location>
</feature>
<feature type="transmembrane region" description="Helical" evidence="2">
    <location>
        <begin position="233"/>
        <end position="255"/>
    </location>
</feature>
<dbReference type="OMA" id="SECEERC"/>
<name>A0A1Y3DUF1_PLAKN</name>
<sequence>MAGDILGRKNLEGLQSYLQYYKMFENGLTTCEGDSWPTQTKVTLGENPNLKEYENQIVRALCYIKNMRRGQLTNNNKFCDFFYFWVGNIFWKKFKGNTTSFKEAMEKVKGAMSHGGTDHGCSFRFKTEGMTFFPHWKRVYDYLTDRTLIGETLGSGDHPCTETYHIYLQAIRSAYRTVRAQCIQSGNNDTFCEEMKKVNGGDDFGSVPNLNCTVVSEIEAAALYSSKSGTSSALSGAISSGSVFLGIPTILFFLYKYNLLPNWINNTLFKKNNGSRSVKSNRRNGRHKRESTIRNHFDNLTDTSTEYSSADNSTLGVTDRDTSTVLSVPYIR</sequence>
<keyword evidence="2" id="KW-0472">Membrane</keyword>
<proteinExistence type="predicted"/>
<dbReference type="Pfam" id="PF05795">
    <property type="entry name" value="Plasmodium_Vir"/>
    <property type="match status" value="1"/>
</dbReference>
<evidence type="ECO:0000256" key="2">
    <source>
        <dbReference type="SAM" id="Phobius"/>
    </source>
</evidence>
<evidence type="ECO:0000313" key="3">
    <source>
        <dbReference type="EMBL" id="OTN68333.1"/>
    </source>
</evidence>
<evidence type="ECO:0000256" key="1">
    <source>
        <dbReference type="SAM" id="MobiDB-lite"/>
    </source>
</evidence>
<dbReference type="Proteomes" id="UP000195012">
    <property type="component" value="Unassembled WGS sequence"/>
</dbReference>
<protein>
    <submittedName>
        <fullName evidence="3">KIR-like protein</fullName>
    </submittedName>
</protein>